<gene>
    <name evidence="1" type="ORF">SAMN04488523_11518</name>
</gene>
<proteinExistence type="predicted"/>
<dbReference type="SUPFAM" id="SSF50939">
    <property type="entry name" value="Sialidases"/>
    <property type="match status" value="1"/>
</dbReference>
<protein>
    <recommendedName>
        <fullName evidence="3">BNR repeat-like domain-containing protein</fullName>
    </recommendedName>
</protein>
<evidence type="ECO:0008006" key="3">
    <source>
        <dbReference type="Google" id="ProtNLM"/>
    </source>
</evidence>
<dbReference type="Proteomes" id="UP000198977">
    <property type="component" value="Unassembled WGS sequence"/>
</dbReference>
<dbReference type="Gene3D" id="2.120.10.10">
    <property type="match status" value="2"/>
</dbReference>
<dbReference type="CDD" id="cd15482">
    <property type="entry name" value="Sialidase_non-viral"/>
    <property type="match status" value="1"/>
</dbReference>
<dbReference type="InterPro" id="IPR036278">
    <property type="entry name" value="Sialidase_sf"/>
</dbReference>
<organism evidence="1 2">
    <name type="scientific">Sulfitobacter brevis</name>
    <dbReference type="NCBI Taxonomy" id="74348"/>
    <lineage>
        <taxon>Bacteria</taxon>
        <taxon>Pseudomonadati</taxon>
        <taxon>Pseudomonadota</taxon>
        <taxon>Alphaproteobacteria</taxon>
        <taxon>Rhodobacterales</taxon>
        <taxon>Roseobacteraceae</taxon>
        <taxon>Sulfitobacter</taxon>
    </lineage>
</organism>
<evidence type="ECO:0000313" key="1">
    <source>
        <dbReference type="EMBL" id="SFF01724.1"/>
    </source>
</evidence>
<accession>A0A1I2F8G0</accession>
<dbReference type="EMBL" id="FOMW01000015">
    <property type="protein sequence ID" value="SFF01724.1"/>
    <property type="molecule type" value="Genomic_DNA"/>
</dbReference>
<dbReference type="AlphaFoldDB" id="A0A1I2F8G0"/>
<dbReference type="STRING" id="74348.SAMN04488523_11518"/>
<keyword evidence="2" id="KW-1185">Reference proteome</keyword>
<sequence>MIVKIAYRSVNAVVKTINFLSEVLTTLICGIATSTLSVSNALAENGPLFSVSEIAVPAVDGAREPSLATMADGRALLTWTEPLGQDFAVKVAISDGTEWGAAQTVVAGNDLFVNWADFPSAIALSDGTLVAHWLQINGEAYYQYDTKIALSKDYGRTWSEPFILHDDRSQREHGFVTLLPTDVDAFTAIWLDGRYYDAYGPQEVAENAMQLRARRITSGGDVSEETLLDMRTCTCCQTSAVVANNNDILAVYRDRSIDEIRDISIVRSGPVGWSTPKTVSFDGWQIEGCPVNGPAIDAADGQVVVAWFTAAHDIPKVKVAFSSDDGHTFGTAFEISGSAPSGRVDALQQPDGTSLVTWVEQTPKGETLQICLVDPKAGCKHPQVLAANPRGRTVGFPRMARVGQGAVVAWAEPSSRPPTHPEGGTTVRTVLVQLKGLN</sequence>
<name>A0A1I2F8G0_9RHOB</name>
<reference evidence="1 2" key="1">
    <citation type="submission" date="2016-10" db="EMBL/GenBank/DDBJ databases">
        <authorList>
            <person name="de Groot N.N."/>
        </authorList>
    </citation>
    <scope>NUCLEOTIDE SEQUENCE [LARGE SCALE GENOMIC DNA]</scope>
    <source>
        <strain evidence="1 2">DSM 11443</strain>
    </source>
</reference>
<evidence type="ECO:0000313" key="2">
    <source>
        <dbReference type="Proteomes" id="UP000198977"/>
    </source>
</evidence>